<feature type="region of interest" description="Disordered" evidence="1">
    <location>
        <begin position="137"/>
        <end position="156"/>
    </location>
</feature>
<organism evidence="2 3">
    <name type="scientific">Amnibacterium kyonggiense</name>
    <dbReference type="NCBI Taxonomy" id="595671"/>
    <lineage>
        <taxon>Bacteria</taxon>
        <taxon>Bacillati</taxon>
        <taxon>Actinomycetota</taxon>
        <taxon>Actinomycetes</taxon>
        <taxon>Micrococcales</taxon>
        <taxon>Microbacteriaceae</taxon>
        <taxon>Amnibacterium</taxon>
    </lineage>
</organism>
<dbReference type="EMBL" id="SOAM01000002">
    <property type="protein sequence ID" value="TDS77263.1"/>
    <property type="molecule type" value="Genomic_DNA"/>
</dbReference>
<feature type="compositionally biased region" description="Basic and acidic residues" evidence="1">
    <location>
        <begin position="137"/>
        <end position="154"/>
    </location>
</feature>
<evidence type="ECO:0000313" key="3">
    <source>
        <dbReference type="Proteomes" id="UP000295344"/>
    </source>
</evidence>
<comment type="caution">
    <text evidence="2">The sequence shown here is derived from an EMBL/GenBank/DDBJ whole genome shotgun (WGS) entry which is preliminary data.</text>
</comment>
<keyword evidence="3" id="KW-1185">Reference proteome</keyword>
<evidence type="ECO:0000256" key="1">
    <source>
        <dbReference type="SAM" id="MobiDB-lite"/>
    </source>
</evidence>
<reference evidence="2 3" key="1">
    <citation type="submission" date="2019-03" db="EMBL/GenBank/DDBJ databases">
        <title>Genomic Encyclopedia of Archaeal and Bacterial Type Strains, Phase II (KMG-II): from individual species to whole genera.</title>
        <authorList>
            <person name="Goeker M."/>
        </authorList>
    </citation>
    <scope>NUCLEOTIDE SEQUENCE [LARGE SCALE GENOMIC DNA]</scope>
    <source>
        <strain evidence="2 3">DSM 24782</strain>
    </source>
</reference>
<evidence type="ECO:0000313" key="2">
    <source>
        <dbReference type="EMBL" id="TDS77263.1"/>
    </source>
</evidence>
<gene>
    <name evidence="2" type="ORF">CLV52_2206</name>
</gene>
<dbReference type="AlphaFoldDB" id="A0A4R7FLK2"/>
<name>A0A4R7FLK2_9MICO</name>
<protein>
    <submittedName>
        <fullName evidence="2">Uncharacterized protein</fullName>
    </submittedName>
</protein>
<accession>A0A4R7FLK2</accession>
<dbReference type="Proteomes" id="UP000295344">
    <property type="component" value="Unassembled WGS sequence"/>
</dbReference>
<sequence length="176" mass="19836">MADGMLIHFFLNTGPTLTGKRLDRVERAHADLLACIADHLAEVDPGAAARAQTSDRPHRQDAAAASVAPRAVLDFLPFFLDEPRWHGSDLRDRVVRADLAWQLAQWIDRRLGVRETASYEAVRQAVWRSRTAVRRSKAESERRRLEQKAKDSPELQRALQNMDAFMAQLRASRGGA</sequence>
<proteinExistence type="predicted"/>